<keyword evidence="3" id="KW-0430">Lectin</keyword>
<feature type="signal peptide" evidence="1">
    <location>
        <begin position="1"/>
        <end position="23"/>
    </location>
</feature>
<evidence type="ECO:0000313" key="3">
    <source>
        <dbReference type="EMBL" id="CTQ79466.1"/>
    </source>
</evidence>
<evidence type="ECO:0000259" key="2">
    <source>
        <dbReference type="Pfam" id="PF00652"/>
    </source>
</evidence>
<dbReference type="CDD" id="cd00161">
    <property type="entry name" value="beta-trefoil_Ricin-like"/>
    <property type="match status" value="1"/>
</dbReference>
<dbReference type="InterPro" id="IPR035992">
    <property type="entry name" value="Ricin_B-like_lectins"/>
</dbReference>
<dbReference type="GO" id="GO:0030246">
    <property type="term" value="F:carbohydrate binding"/>
    <property type="evidence" value="ECO:0007669"/>
    <property type="project" value="UniProtKB-KW"/>
</dbReference>
<organism evidence="3 4">
    <name type="scientific">Roseibium album</name>
    <dbReference type="NCBI Taxonomy" id="311410"/>
    <lineage>
        <taxon>Bacteria</taxon>
        <taxon>Pseudomonadati</taxon>
        <taxon>Pseudomonadota</taxon>
        <taxon>Alphaproteobacteria</taxon>
        <taxon>Hyphomicrobiales</taxon>
        <taxon>Stappiaceae</taxon>
        <taxon>Roseibium</taxon>
    </lineage>
</organism>
<dbReference type="Pfam" id="PF00652">
    <property type="entry name" value="Ricin_B_lectin"/>
    <property type="match status" value="1"/>
</dbReference>
<dbReference type="GeneID" id="97673432"/>
<dbReference type="Gene3D" id="2.80.10.50">
    <property type="match status" value="1"/>
</dbReference>
<feature type="chain" id="PRO_5009788136" evidence="1">
    <location>
        <begin position="24"/>
        <end position="181"/>
    </location>
</feature>
<evidence type="ECO:0000256" key="1">
    <source>
        <dbReference type="SAM" id="SignalP"/>
    </source>
</evidence>
<proteinExistence type="predicted"/>
<dbReference type="Proteomes" id="UP000049983">
    <property type="component" value="Unassembled WGS sequence"/>
</dbReference>
<evidence type="ECO:0000313" key="4">
    <source>
        <dbReference type="Proteomes" id="UP000049983"/>
    </source>
</evidence>
<dbReference type="SUPFAM" id="SSF50370">
    <property type="entry name" value="Ricin B-like lectins"/>
    <property type="match status" value="1"/>
</dbReference>
<reference evidence="4" key="1">
    <citation type="submission" date="2015-07" db="EMBL/GenBank/DDBJ databases">
        <authorList>
            <person name="Rodrigo-Torres Lidia"/>
            <person name="Arahal R.David."/>
        </authorList>
    </citation>
    <scope>NUCLEOTIDE SEQUENCE [LARGE SCALE GENOMIC DNA]</scope>
    <source>
        <strain evidence="4">CECT 5096</strain>
    </source>
</reference>
<accession>A0A0M7AYG7</accession>
<protein>
    <submittedName>
        <fullName evidence="3">Ricin-type beta-trefoil lectin domain protein</fullName>
    </submittedName>
</protein>
<dbReference type="PROSITE" id="PS50231">
    <property type="entry name" value="RICIN_B_LECTIN"/>
    <property type="match status" value="1"/>
</dbReference>
<keyword evidence="4" id="KW-1185">Reference proteome</keyword>
<keyword evidence="1" id="KW-0732">Signal</keyword>
<dbReference type="InterPro" id="IPR000772">
    <property type="entry name" value="Ricin_B_lectin"/>
</dbReference>
<dbReference type="RefSeq" id="WP_055391855.1">
    <property type="nucleotide sequence ID" value="NZ_CXWA01000019.1"/>
</dbReference>
<feature type="domain" description="Ricin B lectin" evidence="2">
    <location>
        <begin position="39"/>
        <end position="149"/>
    </location>
</feature>
<dbReference type="EMBL" id="CXWC01000019">
    <property type="protein sequence ID" value="CTQ79466.1"/>
    <property type="molecule type" value="Genomic_DNA"/>
</dbReference>
<dbReference type="AlphaFoldDB" id="A0A0M7AYG7"/>
<name>A0A0M7AYG7_9HYPH</name>
<dbReference type="OrthoDB" id="7843947at2"/>
<dbReference type="STRING" id="311410.LA5095_06227"/>
<gene>
    <name evidence="3" type="ORF">LA5096_06208</name>
</gene>
<sequence length="181" mass="19209">MKPLIGIALATLGLGAPALPAQAAGNLVEVQLTDRLDDARGYCLDIAGGRGKNAPLDSGLQAHTCYNYTGGILEDQGFDADLIGKGEFRIPYFDVCMTVPSVEAGAPIVLGSCTGTDTQKFTLKDNGHLVTQADPKLCVTVNSTEKREGRGGSPIHVMRPLSLQPCDDANLTYQTWSLFQL</sequence>